<protein>
    <recommendedName>
        <fullName evidence="2">PepSY domain-containing protein</fullName>
    </recommendedName>
</protein>
<organism evidence="3 4">
    <name type="scientific">Arenimonas composti TR7-09 = DSM 18010</name>
    <dbReference type="NCBI Taxonomy" id="1121013"/>
    <lineage>
        <taxon>Bacteria</taxon>
        <taxon>Pseudomonadati</taxon>
        <taxon>Pseudomonadota</taxon>
        <taxon>Gammaproteobacteria</taxon>
        <taxon>Lysobacterales</taxon>
        <taxon>Lysobacteraceae</taxon>
        <taxon>Arenimonas</taxon>
    </lineage>
</organism>
<dbReference type="Pfam" id="PF13670">
    <property type="entry name" value="PepSY_2"/>
    <property type="match status" value="2"/>
</dbReference>
<keyword evidence="1" id="KW-0732">Signal</keyword>
<dbReference type="EMBL" id="AWXU01000008">
    <property type="protein sequence ID" value="KFN51164.1"/>
    <property type="molecule type" value="Genomic_DNA"/>
</dbReference>
<gene>
    <name evidence="3" type="ORF">P873_03790</name>
</gene>
<dbReference type="Proteomes" id="UP000029391">
    <property type="component" value="Unassembled WGS sequence"/>
</dbReference>
<dbReference type="STRING" id="1121013.GCA_000426365_01015"/>
<dbReference type="InterPro" id="IPR025711">
    <property type="entry name" value="PepSY"/>
</dbReference>
<dbReference type="AlphaFoldDB" id="A0A091BK35"/>
<feature type="chain" id="PRO_5001869955" description="PepSY domain-containing protein" evidence="1">
    <location>
        <begin position="22"/>
        <end position="142"/>
    </location>
</feature>
<reference evidence="3 4" key="1">
    <citation type="submission" date="2013-09" db="EMBL/GenBank/DDBJ databases">
        <title>Genome sequencing of Arenimonas composti.</title>
        <authorList>
            <person name="Chen F."/>
            <person name="Wang G."/>
        </authorList>
    </citation>
    <scope>NUCLEOTIDE SEQUENCE [LARGE SCALE GENOMIC DNA]</scope>
    <source>
        <strain evidence="3 4">TR7-09</strain>
    </source>
</reference>
<evidence type="ECO:0000259" key="2">
    <source>
        <dbReference type="Pfam" id="PF13670"/>
    </source>
</evidence>
<feature type="domain" description="PepSY" evidence="2">
    <location>
        <begin position="9"/>
        <end position="76"/>
    </location>
</feature>
<evidence type="ECO:0000256" key="1">
    <source>
        <dbReference type="SAM" id="SignalP"/>
    </source>
</evidence>
<dbReference type="OrthoDB" id="5951452at2"/>
<accession>A0A091BK35</accession>
<keyword evidence="4" id="KW-1185">Reference proteome</keyword>
<name>A0A091BK35_9GAMM</name>
<evidence type="ECO:0000313" key="4">
    <source>
        <dbReference type="Proteomes" id="UP000029391"/>
    </source>
</evidence>
<feature type="domain" description="PepSY" evidence="2">
    <location>
        <begin position="86"/>
        <end position="137"/>
    </location>
</feature>
<dbReference type="RefSeq" id="WP_051239518.1">
    <property type="nucleotide sequence ID" value="NZ_AUFF01000002.1"/>
</dbReference>
<feature type="signal peptide" evidence="1">
    <location>
        <begin position="1"/>
        <end position="21"/>
    </location>
</feature>
<evidence type="ECO:0000313" key="3">
    <source>
        <dbReference type="EMBL" id="KFN51164.1"/>
    </source>
</evidence>
<proteinExistence type="predicted"/>
<comment type="caution">
    <text evidence="3">The sequence shown here is derived from an EMBL/GenBank/DDBJ whole genome shotgun (WGS) entry which is preliminary data.</text>
</comment>
<dbReference type="eggNOG" id="COG5591">
    <property type="taxonomic scope" value="Bacteria"/>
</dbReference>
<sequence>MNLRHTPLALVLVLAAGSVAAQSVNGPADVESKLRAAGYTEVRDVEFDDGLWEAEVRAADGRWHDVAIVAADGELLDARGGRPLLTAAEITARLQAAGYATITDLELDDAIWEADAVAADGRRVEIRLNGHTGAVIDVEDDR</sequence>